<feature type="transmembrane region" description="Helical" evidence="1">
    <location>
        <begin position="170"/>
        <end position="189"/>
    </location>
</feature>
<dbReference type="Proteomes" id="UP001205311">
    <property type="component" value="Unassembled WGS sequence"/>
</dbReference>
<dbReference type="InterPro" id="IPR036259">
    <property type="entry name" value="MFS_trans_sf"/>
</dbReference>
<evidence type="ECO:0000256" key="1">
    <source>
        <dbReference type="SAM" id="Phobius"/>
    </source>
</evidence>
<feature type="transmembrane region" description="Helical" evidence="1">
    <location>
        <begin position="106"/>
        <end position="130"/>
    </location>
</feature>
<keyword evidence="1" id="KW-0472">Membrane</keyword>
<dbReference type="InterPro" id="IPR011701">
    <property type="entry name" value="MFS"/>
</dbReference>
<organism evidence="2 3">
    <name type="scientific">Streptoalloteichus tenebrarius (strain ATCC 17920 / DSM 40477 / JCM 4838 / CBS 697.72 / NBRC 16177 / NCIMB 11028 / NRRL B-12390 / A12253. 1 / ISP 5477)</name>
    <name type="common">Streptomyces tenebrarius</name>
    <dbReference type="NCBI Taxonomy" id="1933"/>
    <lineage>
        <taxon>Bacteria</taxon>
        <taxon>Bacillati</taxon>
        <taxon>Actinomycetota</taxon>
        <taxon>Actinomycetes</taxon>
        <taxon>Pseudonocardiales</taxon>
        <taxon>Pseudonocardiaceae</taxon>
        <taxon>Streptoalloteichus</taxon>
    </lineage>
</organism>
<evidence type="ECO:0000313" key="3">
    <source>
        <dbReference type="Proteomes" id="UP001205311"/>
    </source>
</evidence>
<dbReference type="Gene3D" id="1.20.1250.20">
    <property type="entry name" value="MFS general substrate transporter like domains"/>
    <property type="match status" value="2"/>
</dbReference>
<feature type="transmembrane region" description="Helical" evidence="1">
    <location>
        <begin position="210"/>
        <end position="233"/>
    </location>
</feature>
<feature type="transmembrane region" description="Helical" evidence="1">
    <location>
        <begin position="277"/>
        <end position="310"/>
    </location>
</feature>
<keyword evidence="1" id="KW-1133">Transmembrane helix</keyword>
<reference evidence="2 3" key="1">
    <citation type="submission" date="2022-06" db="EMBL/GenBank/DDBJ databases">
        <title>Genomic Encyclopedia of Archaeal and Bacterial Type Strains, Phase II (KMG-II): from individual species to whole genera.</title>
        <authorList>
            <person name="Goeker M."/>
        </authorList>
    </citation>
    <scope>NUCLEOTIDE SEQUENCE [LARGE SCALE GENOMIC DNA]</scope>
    <source>
        <strain evidence="2 3">DSM 40477</strain>
    </source>
</reference>
<dbReference type="RefSeq" id="WP_253668950.1">
    <property type="nucleotide sequence ID" value="NZ_JAMTCP010000006.1"/>
</dbReference>
<dbReference type="EMBL" id="JAMTCP010000006">
    <property type="protein sequence ID" value="MCP2258012.1"/>
    <property type="molecule type" value="Genomic_DNA"/>
</dbReference>
<feature type="transmembrane region" description="Helical" evidence="1">
    <location>
        <begin position="47"/>
        <end position="70"/>
    </location>
</feature>
<gene>
    <name evidence="2" type="ORF">LX15_001699</name>
</gene>
<feature type="transmembrane region" description="Helical" evidence="1">
    <location>
        <begin position="245"/>
        <end position="265"/>
    </location>
</feature>
<feature type="transmembrane region" description="Helical" evidence="1">
    <location>
        <begin position="82"/>
        <end position="100"/>
    </location>
</feature>
<sequence>MTGNASYRDLLRDPGLRSWLLVLLCQRFPVALAPLGILYLGQAVAGSTAFGALLVGVYAVAEAVLAGPLGRRFDRVDARRELALVLGAEGVLFGVVALGAHVLPQALVVVLVALGGAVAAGAHGGLRAIAIRLAPPSAAQPVLAVESAVSTTVWTAAPAVVAGVQVAVGPVAPTVLIAVIALLGVLASLRLRDLPAVAAASGGERAGWTTVLPACAQSFAAMLVVGAATVALPDLLPLLGVDGRWSGGWLTAMSVGGVLAGLVWGRRQWPGRAEVQSALLLALMAVFVAGVFLVPAAGIAFGLVVLVGLLETPTNAARSLAVQRGVPQRHWSMAFSAIYAAGGLGYGAAGVLVAAGLELSGPRGAVLGCTALALVVTAVAAAWELRRPSTATITEVGSA</sequence>
<dbReference type="Pfam" id="PF07690">
    <property type="entry name" value="MFS_1"/>
    <property type="match status" value="1"/>
</dbReference>
<comment type="caution">
    <text evidence="2">The sequence shown here is derived from an EMBL/GenBank/DDBJ whole genome shotgun (WGS) entry which is preliminary data.</text>
</comment>
<protein>
    <submittedName>
        <fullName evidence="2">Arabinose efflux permease, MFS family</fullName>
    </submittedName>
</protein>
<accession>A0ABT1HR62</accession>
<proteinExistence type="predicted"/>
<keyword evidence="3" id="KW-1185">Reference proteome</keyword>
<feature type="transmembrane region" description="Helical" evidence="1">
    <location>
        <begin position="20"/>
        <end position="41"/>
    </location>
</feature>
<name>A0ABT1HR62_STRSD</name>
<dbReference type="SUPFAM" id="SSF103473">
    <property type="entry name" value="MFS general substrate transporter"/>
    <property type="match status" value="1"/>
</dbReference>
<feature type="transmembrane region" description="Helical" evidence="1">
    <location>
        <begin position="142"/>
        <end position="164"/>
    </location>
</feature>
<keyword evidence="1" id="KW-0812">Transmembrane</keyword>
<feature type="transmembrane region" description="Helical" evidence="1">
    <location>
        <begin position="330"/>
        <end position="357"/>
    </location>
</feature>
<evidence type="ECO:0000313" key="2">
    <source>
        <dbReference type="EMBL" id="MCP2258012.1"/>
    </source>
</evidence>
<feature type="transmembrane region" description="Helical" evidence="1">
    <location>
        <begin position="364"/>
        <end position="383"/>
    </location>
</feature>